<name>M6FGQ4_9LEPT</name>
<organism evidence="1 2">
    <name type="scientific">Leptospira kirschneri serovar Bulgarica str. Nikolaevo</name>
    <dbReference type="NCBI Taxonomy" id="1240687"/>
    <lineage>
        <taxon>Bacteria</taxon>
        <taxon>Pseudomonadati</taxon>
        <taxon>Spirochaetota</taxon>
        <taxon>Spirochaetia</taxon>
        <taxon>Leptospirales</taxon>
        <taxon>Leptospiraceae</taxon>
        <taxon>Leptospira</taxon>
    </lineage>
</organism>
<reference evidence="1 2" key="1">
    <citation type="submission" date="2013-01" db="EMBL/GenBank/DDBJ databases">
        <authorList>
            <person name="Harkins D.M."/>
            <person name="Durkin A.S."/>
            <person name="Brinkac L.M."/>
            <person name="Haft D.H."/>
            <person name="Selengut J.D."/>
            <person name="Sanka R."/>
            <person name="DePew J."/>
            <person name="Purushe J."/>
            <person name="Galloway R.L."/>
            <person name="Vinetz J.M."/>
            <person name="Sutton G.G."/>
            <person name="Nierman W.C."/>
            <person name="Fouts D.E."/>
        </authorList>
    </citation>
    <scope>NUCLEOTIDE SEQUENCE [LARGE SCALE GENOMIC DNA]</scope>
    <source>
        <strain evidence="1 2">Nikolaevo</strain>
    </source>
</reference>
<evidence type="ECO:0000313" key="1">
    <source>
        <dbReference type="EMBL" id="EMK26257.1"/>
    </source>
</evidence>
<sequence length="37" mass="4423">MLIILFLKIRFYEMNIKKYPVGFILPGIFLESVKFLS</sequence>
<proteinExistence type="predicted"/>
<protein>
    <submittedName>
        <fullName evidence="1">Uncharacterized protein</fullName>
    </submittedName>
</protein>
<dbReference type="PATRIC" id="fig|1240687.3.peg.89"/>
<dbReference type="Proteomes" id="UP000011980">
    <property type="component" value="Unassembled WGS sequence"/>
</dbReference>
<evidence type="ECO:0000313" key="2">
    <source>
        <dbReference type="Proteomes" id="UP000011980"/>
    </source>
</evidence>
<accession>M6FGQ4</accession>
<dbReference type="EMBL" id="ANCE01000006">
    <property type="protein sequence ID" value="EMK26257.1"/>
    <property type="molecule type" value="Genomic_DNA"/>
</dbReference>
<gene>
    <name evidence="1" type="ORF">LEP1GSC008_0988</name>
</gene>
<dbReference type="AlphaFoldDB" id="M6FGQ4"/>
<comment type="caution">
    <text evidence="1">The sequence shown here is derived from an EMBL/GenBank/DDBJ whole genome shotgun (WGS) entry which is preliminary data.</text>
</comment>